<feature type="compositionally biased region" description="Low complexity" evidence="1">
    <location>
        <begin position="262"/>
        <end position="289"/>
    </location>
</feature>
<feature type="non-terminal residue" evidence="2">
    <location>
        <position position="418"/>
    </location>
</feature>
<evidence type="ECO:0000313" key="2">
    <source>
        <dbReference type="EMBL" id="NPT46879.1"/>
    </source>
</evidence>
<dbReference type="Pfam" id="PF14559">
    <property type="entry name" value="TPR_19"/>
    <property type="match status" value="1"/>
</dbReference>
<protein>
    <recommendedName>
        <fullName evidence="4">Tetratricopeptide repeat protein</fullName>
    </recommendedName>
</protein>
<keyword evidence="3" id="KW-1185">Reference proteome</keyword>
<gene>
    <name evidence="2" type="ORF">GNZ12_37350</name>
</gene>
<dbReference type="InterPro" id="IPR011990">
    <property type="entry name" value="TPR-like_helical_dom_sf"/>
</dbReference>
<dbReference type="RefSeq" id="WP_216673513.1">
    <property type="nucleotide sequence ID" value="NZ_WOEY01000148.1"/>
</dbReference>
<reference evidence="2 3" key="1">
    <citation type="submission" date="2019-11" db="EMBL/GenBank/DDBJ databases">
        <title>Metabolism of dissolved organic matter in forest soils.</title>
        <authorList>
            <person name="Cyle K.T."/>
            <person name="Wilhelm R.C."/>
            <person name="Martinez C.E."/>
        </authorList>
    </citation>
    <scope>NUCLEOTIDE SEQUENCE [LARGE SCALE GENOMIC DNA]</scope>
    <source>
        <strain evidence="2 3">1N</strain>
    </source>
</reference>
<evidence type="ECO:0000256" key="1">
    <source>
        <dbReference type="SAM" id="MobiDB-lite"/>
    </source>
</evidence>
<organism evidence="2 3">
    <name type="scientific">Paraburkholderia solitsugae</name>
    <dbReference type="NCBI Taxonomy" id="2675748"/>
    <lineage>
        <taxon>Bacteria</taxon>
        <taxon>Pseudomonadati</taxon>
        <taxon>Pseudomonadota</taxon>
        <taxon>Betaproteobacteria</taxon>
        <taxon>Burkholderiales</taxon>
        <taxon>Burkholderiaceae</taxon>
        <taxon>Paraburkholderia</taxon>
    </lineage>
</organism>
<accession>A0ABX2C1I9</accession>
<feature type="region of interest" description="Disordered" evidence="1">
    <location>
        <begin position="251"/>
        <end position="289"/>
    </location>
</feature>
<comment type="caution">
    <text evidence="2">The sequence shown here is derived from an EMBL/GenBank/DDBJ whole genome shotgun (WGS) entry which is preliminary data.</text>
</comment>
<proteinExistence type="predicted"/>
<dbReference type="EMBL" id="WOEY01000148">
    <property type="protein sequence ID" value="NPT46879.1"/>
    <property type="molecule type" value="Genomic_DNA"/>
</dbReference>
<evidence type="ECO:0000313" key="3">
    <source>
        <dbReference type="Proteomes" id="UP000652198"/>
    </source>
</evidence>
<sequence>MSSKERETDRFCRLHFDVDNHTDLNFTNLSIKAVTRDSAGNIVDELALNDRVPPQGHTTMEVPADHCPAVSSIELQHVKSITEIDGTFVSGALEGRVTALPLRWANHVQDITLKSNGGPIPAEVAASPASQETARASSQRNMLESALDPFAPNRKLFDQFRDQGGLNAENSFYGLPVEGVVVQWERSGAYSTAIMNVPGSVSPAQVRTALSAACKAPPAAWTYKIDPWPFGTVRNGAITCTYVGSERSSSLEVSIGREDDSSSGASSSDSANAPTGSSSPTPSAPSAPAVLASTTQPINCAAAAQCAKAMLAAAKSQDLAAAMAAAAAMDALPKPARGDRNTARKLNQQGLLALAAANPDGAVKLFSQATAADPGDQEIIGNLAYAYSAAGDQIKAEDTAVLALSINPRRTSIWAPLA</sequence>
<dbReference type="SUPFAM" id="SSF48452">
    <property type="entry name" value="TPR-like"/>
    <property type="match status" value="1"/>
</dbReference>
<dbReference type="Proteomes" id="UP000652198">
    <property type="component" value="Unassembled WGS sequence"/>
</dbReference>
<name>A0ABX2C1I9_9BURK</name>
<dbReference type="Gene3D" id="1.25.40.10">
    <property type="entry name" value="Tetratricopeptide repeat domain"/>
    <property type="match status" value="1"/>
</dbReference>
<evidence type="ECO:0008006" key="4">
    <source>
        <dbReference type="Google" id="ProtNLM"/>
    </source>
</evidence>